<dbReference type="SUPFAM" id="SSF56059">
    <property type="entry name" value="Glutathione synthetase ATP-binding domain-like"/>
    <property type="match status" value="1"/>
</dbReference>
<dbReference type="AlphaFoldDB" id="A0A1Y3U2J6"/>
<feature type="domain" description="ATP-grasp" evidence="2">
    <location>
        <begin position="128"/>
        <end position="327"/>
    </location>
</feature>
<accession>A0A1Y3U2J6</accession>
<dbReference type="Proteomes" id="UP000196560">
    <property type="component" value="Unassembled WGS sequence"/>
</dbReference>
<evidence type="ECO:0000313" key="4">
    <source>
        <dbReference type="Proteomes" id="UP000196560"/>
    </source>
</evidence>
<keyword evidence="4" id="KW-1185">Reference proteome</keyword>
<name>A0A1Y3U2J6_9ACTN</name>
<dbReference type="GO" id="GO:0005524">
    <property type="term" value="F:ATP binding"/>
    <property type="evidence" value="ECO:0007669"/>
    <property type="project" value="UniProtKB-UniRule"/>
</dbReference>
<comment type="caution">
    <text evidence="3">The sequence shown here is derived from an EMBL/GenBank/DDBJ whole genome shotgun (WGS) entry which is preliminary data.</text>
</comment>
<keyword evidence="1" id="KW-0547">Nucleotide-binding</keyword>
<sequence length="414" mass="46069">MPSSTTPARTDFVPVVLGGDIGSYALIREFHEAYGIKSIAMGTGFIGAITHSKIAELHHIDAYAERPLLQGLAEVHERYPERRIVLVANTDPLIDTLEGMHDDLPAYVSCTIPPRTAFDAVCDKGTFARLCREHGLEAPRTEVVRLSGTGPIAPSEIPFPVVAKPAVSAGYYGTLLKGFKKVYYITAQAELDELWRGLRAAGFDGDFLVQELIGGDDTYMDSLTLYIGRDGRPRLLGAAQVLLEDHAPAMLGNPVAMVIREKQELWKRAAELLASAGYRGFANFDVKRDPATGREVFLDCNPRMGRNSYYNVAGGVNPMEVLVRDSIDEADDEVRVASDPALYTLVPLSLLRRYVRDEALLSEVNDLIRRKRVFDPQRYAPDRGVRRMLDVELTEKNQIRKFARYYPEATDTSF</sequence>
<proteinExistence type="predicted"/>
<dbReference type="PROSITE" id="PS50975">
    <property type="entry name" value="ATP_GRASP"/>
    <property type="match status" value="1"/>
</dbReference>
<organism evidence="3 4">
    <name type="scientific">Enorma massiliensis</name>
    <dbReference type="NCBI Taxonomy" id="1472761"/>
    <lineage>
        <taxon>Bacteria</taxon>
        <taxon>Bacillati</taxon>
        <taxon>Actinomycetota</taxon>
        <taxon>Coriobacteriia</taxon>
        <taxon>Coriobacteriales</taxon>
        <taxon>Coriobacteriaceae</taxon>
        <taxon>Enorma</taxon>
    </lineage>
</organism>
<reference evidence="4" key="1">
    <citation type="submission" date="2017-04" db="EMBL/GenBank/DDBJ databases">
        <title>Function of individual gut microbiota members based on whole genome sequencing of pure cultures obtained from chicken caecum.</title>
        <authorList>
            <person name="Medvecky M."/>
            <person name="Cejkova D."/>
            <person name="Polansky O."/>
            <person name="Karasova D."/>
            <person name="Kubasova T."/>
            <person name="Cizek A."/>
            <person name="Rychlik I."/>
        </authorList>
    </citation>
    <scope>NUCLEOTIDE SEQUENCE [LARGE SCALE GENOMIC DNA]</scope>
    <source>
        <strain evidence="4">An70</strain>
    </source>
</reference>
<keyword evidence="1" id="KW-0067">ATP-binding</keyword>
<dbReference type="RefSeq" id="WP_087187018.1">
    <property type="nucleotide sequence ID" value="NZ_NFHO01000014.1"/>
</dbReference>
<dbReference type="Gene3D" id="3.30.470.20">
    <property type="entry name" value="ATP-grasp fold, B domain"/>
    <property type="match status" value="1"/>
</dbReference>
<evidence type="ECO:0000313" key="3">
    <source>
        <dbReference type="EMBL" id="OUN41418.1"/>
    </source>
</evidence>
<dbReference type="InterPro" id="IPR011761">
    <property type="entry name" value="ATP-grasp"/>
</dbReference>
<gene>
    <name evidence="3" type="ORF">B5G21_09805</name>
</gene>
<dbReference type="GO" id="GO:0046872">
    <property type="term" value="F:metal ion binding"/>
    <property type="evidence" value="ECO:0007669"/>
    <property type="project" value="InterPro"/>
</dbReference>
<dbReference type="STRING" id="1118060.GCA_000311845_01349"/>
<evidence type="ECO:0000259" key="2">
    <source>
        <dbReference type="PROSITE" id="PS50975"/>
    </source>
</evidence>
<protein>
    <submittedName>
        <fullName evidence="3">ATP-grasp domain-containing protein</fullName>
    </submittedName>
</protein>
<dbReference type="eggNOG" id="COG3919">
    <property type="taxonomic scope" value="Bacteria"/>
</dbReference>
<dbReference type="EMBL" id="NFHO01000014">
    <property type="protein sequence ID" value="OUN41418.1"/>
    <property type="molecule type" value="Genomic_DNA"/>
</dbReference>
<evidence type="ECO:0000256" key="1">
    <source>
        <dbReference type="PROSITE-ProRule" id="PRU00409"/>
    </source>
</evidence>